<organism evidence="3">
    <name type="scientific">Metarhizium acridum (strain CQMa 102)</name>
    <dbReference type="NCBI Taxonomy" id="655827"/>
    <lineage>
        <taxon>Eukaryota</taxon>
        <taxon>Fungi</taxon>
        <taxon>Dikarya</taxon>
        <taxon>Ascomycota</taxon>
        <taxon>Pezizomycotina</taxon>
        <taxon>Sordariomycetes</taxon>
        <taxon>Hypocreomycetidae</taxon>
        <taxon>Hypocreales</taxon>
        <taxon>Clavicipitaceae</taxon>
        <taxon>Metarhizium</taxon>
    </lineage>
</organism>
<dbReference type="eggNOG" id="ENOG502T7AK">
    <property type="taxonomic scope" value="Eukaryota"/>
</dbReference>
<evidence type="ECO:0000313" key="2">
    <source>
        <dbReference type="EMBL" id="EFY93753.1"/>
    </source>
</evidence>
<proteinExistence type="predicted"/>
<dbReference type="EMBL" id="GL698470">
    <property type="protein sequence ID" value="EFY93753.1"/>
    <property type="molecule type" value="Genomic_DNA"/>
</dbReference>
<reference evidence="2 3" key="1">
    <citation type="journal article" date="2011" name="PLoS Genet.">
        <title>Genome sequencing and comparative transcriptomics of the model entomopathogenic fungi Metarhizium anisopliae and M. acridum.</title>
        <authorList>
            <person name="Gao Q."/>
            <person name="Jin K."/>
            <person name="Ying S.H."/>
            <person name="Zhang Y."/>
            <person name="Xiao G."/>
            <person name="Shang Y."/>
            <person name="Duan Z."/>
            <person name="Hu X."/>
            <person name="Xie X.Q."/>
            <person name="Zhou G."/>
            <person name="Peng G."/>
            <person name="Luo Z."/>
            <person name="Huang W."/>
            <person name="Wang B."/>
            <person name="Fang W."/>
            <person name="Wang S."/>
            <person name="Zhong Y."/>
            <person name="Ma L.J."/>
            <person name="St Leger R.J."/>
            <person name="Zhao G.P."/>
            <person name="Pei Y."/>
            <person name="Feng M.G."/>
            <person name="Xia Y."/>
            <person name="Wang C."/>
        </authorList>
    </citation>
    <scope>NUCLEOTIDE SEQUENCE [LARGE SCALE GENOMIC DNA]</scope>
    <source>
        <strain evidence="2 3">CQMa 102</strain>
    </source>
</reference>
<dbReference type="Proteomes" id="UP000002499">
    <property type="component" value="Unassembled WGS sequence"/>
</dbReference>
<evidence type="ECO:0000313" key="3">
    <source>
        <dbReference type="Proteomes" id="UP000002499"/>
    </source>
</evidence>
<name>E9DR75_METAQ</name>
<feature type="compositionally biased region" description="Basic and acidic residues" evidence="1">
    <location>
        <begin position="126"/>
        <end position="145"/>
    </location>
</feature>
<dbReference type="InParanoid" id="E9DR75"/>
<sequence>MSNSETSTASPHRHPSFAKPRQTAGSTPATPGGDVKLPAGLYSLLVVTHLDFNPPNHHGSFSTLSPCRKRLHRRALSTHKVRVPRPWTPWLHSRDVDGDKTNKEDKTSSTAGRDNEASARAMSAADEWRPAFDRRQSWSKEDQKHALQMRAVEGVKTGLGFTEKTP</sequence>
<dbReference type="OrthoDB" id="4940863at2759"/>
<feature type="compositionally biased region" description="Polar residues" evidence="1">
    <location>
        <begin position="1"/>
        <end position="10"/>
    </location>
</feature>
<dbReference type="AlphaFoldDB" id="E9DR75"/>
<dbReference type="HOGENOM" id="CLU_1603126_0_0_1"/>
<feature type="region of interest" description="Disordered" evidence="1">
    <location>
        <begin position="1"/>
        <end position="33"/>
    </location>
</feature>
<feature type="region of interest" description="Disordered" evidence="1">
    <location>
        <begin position="87"/>
        <end position="166"/>
    </location>
</feature>
<protein>
    <submittedName>
        <fullName evidence="2">Uncharacterized protein</fullName>
    </submittedName>
</protein>
<keyword evidence="3" id="KW-1185">Reference proteome</keyword>
<feature type="compositionally biased region" description="Basic and acidic residues" evidence="1">
    <location>
        <begin position="92"/>
        <end position="117"/>
    </location>
</feature>
<accession>E9DR75</accession>
<evidence type="ECO:0000256" key="1">
    <source>
        <dbReference type="SAM" id="MobiDB-lite"/>
    </source>
</evidence>
<gene>
    <name evidence="2" type="ORF">MAC_00244</name>
</gene>